<sequence length="395" mass="44389">MMNHLKYFLIILSLYMTACNSQNNQAISESVSDIQQKNIPDKRLIYWNVDVQTENGQTCITGATASETAFSELRDLANEKNIGFEVKLLPEGKFKENSWGVVTLSVCNIRSGKTHAAELATQALMGTPVKVYTQSGDWYLVQTPDRYFGWVDAAGVTLKTNAELAVWKAMDKVLYNKQNGFAYIEADTKSAVECDLVLTDLLSISGVKKDFYKILMADGREAFVKKDECVALDVWKNKNLSIEKVMETAFNFKGVPYLWGGTSAKMLDCSGLTKSAYYHQGVILQRDASQQTFYGELVETESGYDKLQTGDLVFFGEKDTNTQKEQVTHVGLCMGNQEFIHASGKVRINSLDRNSEKYTEHYENGFVRARRIIGNVDEAGIEWVVDNAFYKEVLP</sequence>
<dbReference type="GO" id="GO:0008234">
    <property type="term" value="F:cysteine-type peptidase activity"/>
    <property type="evidence" value="ECO:0007669"/>
    <property type="project" value="UniProtKB-KW"/>
</dbReference>
<dbReference type="AlphaFoldDB" id="A0A9X3J3L6"/>
<comment type="caution">
    <text evidence="8">The sequence shown here is derived from an EMBL/GenBank/DDBJ whole genome shotgun (WGS) entry which is preliminary data.</text>
</comment>
<dbReference type="EMBL" id="JAPOHD010000007">
    <property type="protein sequence ID" value="MCY1719474.1"/>
    <property type="molecule type" value="Genomic_DNA"/>
</dbReference>
<evidence type="ECO:0000259" key="6">
    <source>
        <dbReference type="PROSITE" id="PS51781"/>
    </source>
</evidence>
<feature type="signal peptide" evidence="5">
    <location>
        <begin position="1"/>
        <end position="18"/>
    </location>
</feature>
<dbReference type="Pfam" id="PF18348">
    <property type="entry name" value="SH3_16"/>
    <property type="match status" value="1"/>
</dbReference>
<evidence type="ECO:0000256" key="2">
    <source>
        <dbReference type="ARBA" id="ARBA00022670"/>
    </source>
</evidence>
<dbReference type="InterPro" id="IPR003646">
    <property type="entry name" value="SH3-like_bac-type"/>
</dbReference>
<dbReference type="Proteomes" id="UP001145087">
    <property type="component" value="Unassembled WGS sequence"/>
</dbReference>
<accession>A0A9X3J3L6</accession>
<evidence type="ECO:0000256" key="3">
    <source>
        <dbReference type="ARBA" id="ARBA00022801"/>
    </source>
</evidence>
<keyword evidence="4" id="KW-0788">Thiol protease</keyword>
<dbReference type="PANTHER" id="PTHR47053:SF1">
    <property type="entry name" value="MUREIN DD-ENDOPEPTIDASE MEPH-RELATED"/>
    <property type="match status" value="1"/>
</dbReference>
<gene>
    <name evidence="8" type="ORF">OU798_03925</name>
</gene>
<feature type="domain" description="NlpC/P60" evidence="7">
    <location>
        <begin position="239"/>
        <end position="373"/>
    </location>
</feature>
<feature type="chain" id="PRO_5040833858" evidence="5">
    <location>
        <begin position="19"/>
        <end position="395"/>
    </location>
</feature>
<dbReference type="Gene3D" id="3.90.1720.10">
    <property type="entry name" value="endopeptidase domain like (from Nostoc punctiforme)"/>
    <property type="match status" value="1"/>
</dbReference>
<feature type="domain" description="SH3b" evidence="6">
    <location>
        <begin position="96"/>
        <end position="160"/>
    </location>
</feature>
<evidence type="ECO:0000313" key="8">
    <source>
        <dbReference type="EMBL" id="MCY1719474.1"/>
    </source>
</evidence>
<dbReference type="Gene3D" id="2.30.30.40">
    <property type="entry name" value="SH3 Domains"/>
    <property type="match status" value="2"/>
</dbReference>
<protein>
    <submittedName>
        <fullName evidence="8">C40 family peptidase</fullName>
    </submittedName>
</protein>
<name>A0A9X3J3L6_9BACT</name>
<reference evidence="8" key="1">
    <citation type="submission" date="2022-11" db="EMBL/GenBank/DDBJ databases">
        <title>Marilongibacter aestuarii gen. nov., sp. nov., isolated from tidal flat sediment.</title>
        <authorList>
            <person name="Jiayan W."/>
        </authorList>
    </citation>
    <scope>NUCLEOTIDE SEQUENCE</scope>
    <source>
        <strain evidence="8">Z1-6</strain>
    </source>
</reference>
<dbReference type="InterPro" id="IPR000064">
    <property type="entry name" value="NLP_P60_dom"/>
</dbReference>
<evidence type="ECO:0000313" key="9">
    <source>
        <dbReference type="Proteomes" id="UP001145087"/>
    </source>
</evidence>
<dbReference type="GO" id="GO:0006508">
    <property type="term" value="P:proteolysis"/>
    <property type="evidence" value="ECO:0007669"/>
    <property type="project" value="UniProtKB-KW"/>
</dbReference>
<dbReference type="PANTHER" id="PTHR47053">
    <property type="entry name" value="MUREIN DD-ENDOPEPTIDASE MEPH-RELATED"/>
    <property type="match status" value="1"/>
</dbReference>
<dbReference type="Pfam" id="PF00877">
    <property type="entry name" value="NLPC_P60"/>
    <property type="match status" value="1"/>
</dbReference>
<keyword evidence="5" id="KW-0732">Signal</keyword>
<dbReference type="InterPro" id="IPR051202">
    <property type="entry name" value="Peptidase_C40"/>
</dbReference>
<evidence type="ECO:0000259" key="7">
    <source>
        <dbReference type="PROSITE" id="PS51935"/>
    </source>
</evidence>
<keyword evidence="9" id="KW-1185">Reference proteome</keyword>
<organism evidence="8 9">
    <name type="scientific">Draconibacterium aestuarii</name>
    <dbReference type="NCBI Taxonomy" id="2998507"/>
    <lineage>
        <taxon>Bacteria</taxon>
        <taxon>Pseudomonadati</taxon>
        <taxon>Bacteroidota</taxon>
        <taxon>Bacteroidia</taxon>
        <taxon>Marinilabiliales</taxon>
        <taxon>Prolixibacteraceae</taxon>
        <taxon>Draconibacterium</taxon>
    </lineage>
</organism>
<dbReference type="InterPro" id="IPR038765">
    <property type="entry name" value="Papain-like_cys_pep_sf"/>
</dbReference>
<dbReference type="SUPFAM" id="SSF54001">
    <property type="entry name" value="Cysteine proteinases"/>
    <property type="match status" value="1"/>
</dbReference>
<comment type="similarity">
    <text evidence="1">Belongs to the peptidase C40 family.</text>
</comment>
<dbReference type="PROSITE" id="PS51781">
    <property type="entry name" value="SH3B"/>
    <property type="match status" value="1"/>
</dbReference>
<dbReference type="PROSITE" id="PS51935">
    <property type="entry name" value="NLPC_P60"/>
    <property type="match status" value="1"/>
</dbReference>
<evidence type="ECO:0000256" key="4">
    <source>
        <dbReference type="ARBA" id="ARBA00022807"/>
    </source>
</evidence>
<dbReference type="InterPro" id="IPR041382">
    <property type="entry name" value="SH3_16"/>
</dbReference>
<keyword evidence="3" id="KW-0378">Hydrolase</keyword>
<keyword evidence="2" id="KW-0645">Protease</keyword>
<evidence type="ECO:0000256" key="5">
    <source>
        <dbReference type="SAM" id="SignalP"/>
    </source>
</evidence>
<proteinExistence type="inferred from homology"/>
<evidence type="ECO:0000256" key="1">
    <source>
        <dbReference type="ARBA" id="ARBA00007074"/>
    </source>
</evidence>